<feature type="domain" description="Cell envelope-related transcriptional attenuator" evidence="4">
    <location>
        <begin position="202"/>
        <end position="362"/>
    </location>
</feature>
<keyword evidence="6" id="KW-1185">Reference proteome</keyword>
<dbReference type="EMBL" id="QRMS01000004">
    <property type="protein sequence ID" value="RHJ86012.1"/>
    <property type="molecule type" value="Genomic_DNA"/>
</dbReference>
<organism evidence="5 6">
    <name type="scientific">Emergencia timonensis</name>
    <dbReference type="NCBI Taxonomy" id="1776384"/>
    <lineage>
        <taxon>Bacteria</taxon>
        <taxon>Bacillati</taxon>
        <taxon>Bacillota</taxon>
        <taxon>Clostridia</taxon>
        <taxon>Peptostreptococcales</taxon>
        <taxon>Anaerovoracaceae</taxon>
        <taxon>Emergencia</taxon>
    </lineage>
</organism>
<gene>
    <name evidence="5" type="ORF">DW099_14330</name>
</gene>
<evidence type="ECO:0000256" key="3">
    <source>
        <dbReference type="SAM" id="Phobius"/>
    </source>
</evidence>
<dbReference type="Gene3D" id="3.40.630.190">
    <property type="entry name" value="LCP protein"/>
    <property type="match status" value="1"/>
</dbReference>
<dbReference type="PANTHER" id="PTHR33392:SF6">
    <property type="entry name" value="POLYISOPRENYL-TEICHOIC ACID--PEPTIDOGLYCAN TEICHOIC ACID TRANSFERASE TAGU"/>
    <property type="match status" value="1"/>
</dbReference>
<dbReference type="Proteomes" id="UP000284841">
    <property type="component" value="Unassembled WGS sequence"/>
</dbReference>
<protein>
    <submittedName>
        <fullName evidence="5">LytR family transcriptional regulator</fullName>
    </submittedName>
</protein>
<evidence type="ECO:0000313" key="6">
    <source>
        <dbReference type="Proteomes" id="UP000284841"/>
    </source>
</evidence>
<dbReference type="Pfam" id="PF03816">
    <property type="entry name" value="LytR_cpsA_psr"/>
    <property type="match status" value="1"/>
</dbReference>
<dbReference type="InterPro" id="IPR004474">
    <property type="entry name" value="LytR_CpsA_psr"/>
</dbReference>
<dbReference type="AlphaFoldDB" id="A0A415DYX1"/>
<evidence type="ECO:0000313" key="5">
    <source>
        <dbReference type="EMBL" id="RHJ86012.1"/>
    </source>
</evidence>
<feature type="compositionally biased region" description="Basic residues" evidence="2">
    <location>
        <begin position="113"/>
        <end position="124"/>
    </location>
</feature>
<evidence type="ECO:0000256" key="2">
    <source>
        <dbReference type="SAM" id="MobiDB-lite"/>
    </source>
</evidence>
<dbReference type="PANTHER" id="PTHR33392">
    <property type="entry name" value="POLYISOPRENYL-TEICHOIC ACID--PEPTIDOGLYCAN TEICHOIC ACID TRANSFERASE TAGU"/>
    <property type="match status" value="1"/>
</dbReference>
<dbReference type="InterPro" id="IPR050922">
    <property type="entry name" value="LytR/CpsA/Psr_CW_biosynth"/>
</dbReference>
<keyword evidence="3" id="KW-1133">Transmembrane helix</keyword>
<evidence type="ECO:0000259" key="4">
    <source>
        <dbReference type="Pfam" id="PF03816"/>
    </source>
</evidence>
<evidence type="ECO:0000256" key="1">
    <source>
        <dbReference type="ARBA" id="ARBA00006068"/>
    </source>
</evidence>
<sequence length="464" mass="53043">MVPMLKRRCRKEGTIESYRWMLFQKESAGYDKTDKHIGKKIRRLKGDKKVRSKRYKKTYEFKDEKYSPELIRKYEDPEYAKAAEKYERQARRKQTGRSKKRHAASEVTAPTGKGKRSARSTKKKKYRLNKKKLFRNILALVLLLAVFGSGFFFYLTRNFDKVDTSNADFAIDDQVADDLSGYRNIAILGSDARADEGYDGSRTDAIIIMSIKKSSGDIRLISVMRDSYLKMEYFDGNMVLDKVTHAHHYAGGMNTIASLNRSLDLNIKEFVIFNWKAVADAVDCLGGIKVDVKANEINDMNKWGNETAVNVGGTYNQITETGKQTLDGVQATTYCRIRKTSGGDEGRSRRYKKIMAAVMKKAMLQPWKLNELSETVFPNIRTNMSQFKMYTAAINAPRYSFGKSISWPKAYWAGYLGEISYVVPQTLESNVQRLHRLAFGQKNYSVSATCRQISQEIIDDTGVY</sequence>
<keyword evidence="3" id="KW-0472">Membrane</keyword>
<feature type="region of interest" description="Disordered" evidence="2">
    <location>
        <begin position="83"/>
        <end position="124"/>
    </location>
</feature>
<dbReference type="NCBIfam" id="TIGR00350">
    <property type="entry name" value="lytR_cpsA_psr"/>
    <property type="match status" value="1"/>
</dbReference>
<reference evidence="5 6" key="1">
    <citation type="submission" date="2018-08" db="EMBL/GenBank/DDBJ databases">
        <title>A genome reference for cultivated species of the human gut microbiota.</title>
        <authorList>
            <person name="Zou Y."/>
            <person name="Xue W."/>
            <person name="Luo G."/>
        </authorList>
    </citation>
    <scope>NUCLEOTIDE SEQUENCE [LARGE SCALE GENOMIC DNA]</scope>
    <source>
        <strain evidence="5 6">AM07-24</strain>
    </source>
</reference>
<comment type="caution">
    <text evidence="5">The sequence shown here is derived from an EMBL/GenBank/DDBJ whole genome shotgun (WGS) entry which is preliminary data.</text>
</comment>
<name>A0A415DYX1_9FIRM</name>
<keyword evidence="3" id="KW-0812">Transmembrane</keyword>
<accession>A0A415DYX1</accession>
<comment type="similarity">
    <text evidence="1">Belongs to the LytR/CpsA/Psr (LCP) family.</text>
</comment>
<proteinExistence type="inferred from homology"/>
<feature type="transmembrane region" description="Helical" evidence="3">
    <location>
        <begin position="133"/>
        <end position="155"/>
    </location>
</feature>
<feature type="compositionally biased region" description="Basic residues" evidence="2">
    <location>
        <begin position="90"/>
        <end position="102"/>
    </location>
</feature>